<accession>A0A2T3NZT1</accession>
<dbReference type="OrthoDB" id="190887at2"/>
<keyword evidence="1" id="KW-0732">Signal</keyword>
<reference evidence="2 3" key="1">
    <citation type="submission" date="2018-01" db="EMBL/GenBank/DDBJ databases">
        <title>Whole genome sequencing of Histamine producing bacteria.</title>
        <authorList>
            <person name="Butler K."/>
        </authorList>
    </citation>
    <scope>NUCLEOTIDE SEQUENCE [LARGE SCALE GENOMIC DNA]</scope>
    <source>
        <strain evidence="2 3">DSM 100436</strain>
    </source>
</reference>
<feature type="signal peptide" evidence="1">
    <location>
        <begin position="1"/>
        <end position="21"/>
    </location>
</feature>
<dbReference type="RefSeq" id="WP_036822176.1">
    <property type="nucleotide sequence ID" value="NZ_JGVO01000383.1"/>
</dbReference>
<evidence type="ECO:0000256" key="1">
    <source>
        <dbReference type="SAM" id="SignalP"/>
    </source>
</evidence>
<dbReference type="Proteomes" id="UP000241771">
    <property type="component" value="Unassembled WGS sequence"/>
</dbReference>
<dbReference type="AlphaFoldDB" id="A0A2T3NZT1"/>
<dbReference type="Gene3D" id="2.40.160.20">
    <property type="match status" value="1"/>
</dbReference>
<keyword evidence="3" id="KW-1185">Reference proteome</keyword>
<proteinExistence type="predicted"/>
<dbReference type="Pfam" id="PF19577">
    <property type="entry name" value="DcaP"/>
    <property type="match status" value="1"/>
</dbReference>
<gene>
    <name evidence="2" type="ORF">C9I98_00340</name>
</gene>
<evidence type="ECO:0000313" key="2">
    <source>
        <dbReference type="EMBL" id="PSW21752.1"/>
    </source>
</evidence>
<dbReference type="InterPro" id="IPR045748">
    <property type="entry name" value="DcaP"/>
</dbReference>
<feature type="chain" id="PRO_5015449993" evidence="1">
    <location>
        <begin position="22"/>
        <end position="377"/>
    </location>
</feature>
<organism evidence="2 3">
    <name type="scientific">Photobacterium sanctipauli</name>
    <dbReference type="NCBI Taxonomy" id="1342794"/>
    <lineage>
        <taxon>Bacteria</taxon>
        <taxon>Pseudomonadati</taxon>
        <taxon>Pseudomonadota</taxon>
        <taxon>Gammaproteobacteria</taxon>
        <taxon>Vibrionales</taxon>
        <taxon>Vibrionaceae</taxon>
        <taxon>Photobacterium</taxon>
    </lineage>
</organism>
<comment type="caution">
    <text evidence="2">The sequence shown here is derived from an EMBL/GenBank/DDBJ whole genome shotgun (WGS) entry which is preliminary data.</text>
</comment>
<dbReference type="EMBL" id="PYMA01000001">
    <property type="protein sequence ID" value="PSW21752.1"/>
    <property type="molecule type" value="Genomic_DNA"/>
</dbReference>
<evidence type="ECO:0000313" key="3">
    <source>
        <dbReference type="Proteomes" id="UP000241771"/>
    </source>
</evidence>
<name>A0A2T3NZT1_9GAMM</name>
<dbReference type="SUPFAM" id="SSF56935">
    <property type="entry name" value="Porins"/>
    <property type="match status" value="1"/>
</dbReference>
<sequence>MKIKQLPLICSLALASASGYASTPASDIDFNFGGSIITIIVHDTDTAGAGINIPGNSLFNKSTNSDTKIDASLSQIKFGASQAFDDGSNLSSQVVLDFNANNDGGMSPRLREAYVTWSTEHGQLLAGQTWSTFMDMRNIPQSLAEATLSGAVFKRQPLIRWSQEFGEFKYDIALESSTNDDIQNQFKDKLDTSGAIPDIALAGEWANESAWFRATALFNQLRLTYQDKEQKESGYGVQLSAGWDLTNNDRISFLTYRGEGTDRYLLGLNSTGPTWNTKTQTIDLREAESAMVSYTRKWQPSLKSVLAYGKVSTEALDWQDELRHDTFTSTQYAMANLLWTVKPNLTLGVEYNYSQYERSQAEERDNHRIMLGMDWKY</sequence>
<protein>
    <submittedName>
        <fullName evidence="2">Porin</fullName>
    </submittedName>
</protein>